<dbReference type="AlphaFoldDB" id="A0A0N4ZR67"/>
<feature type="compositionally biased region" description="Basic and acidic residues" evidence="1">
    <location>
        <begin position="229"/>
        <end position="245"/>
    </location>
</feature>
<keyword evidence="2" id="KW-0472">Membrane</keyword>
<keyword evidence="2" id="KW-0812">Transmembrane</keyword>
<organism evidence="3 4">
    <name type="scientific">Parastrongyloides trichosuri</name>
    <name type="common">Possum-specific nematode worm</name>
    <dbReference type="NCBI Taxonomy" id="131310"/>
    <lineage>
        <taxon>Eukaryota</taxon>
        <taxon>Metazoa</taxon>
        <taxon>Ecdysozoa</taxon>
        <taxon>Nematoda</taxon>
        <taxon>Chromadorea</taxon>
        <taxon>Rhabditida</taxon>
        <taxon>Tylenchina</taxon>
        <taxon>Panagrolaimomorpha</taxon>
        <taxon>Strongyloidoidea</taxon>
        <taxon>Strongyloididae</taxon>
        <taxon>Parastrongyloides</taxon>
    </lineage>
</organism>
<evidence type="ECO:0000313" key="4">
    <source>
        <dbReference type="WBParaSite" id="PTRK_0001100350.1"/>
    </source>
</evidence>
<keyword evidence="2" id="KW-1133">Transmembrane helix</keyword>
<evidence type="ECO:0000256" key="1">
    <source>
        <dbReference type="SAM" id="MobiDB-lite"/>
    </source>
</evidence>
<evidence type="ECO:0000256" key="2">
    <source>
        <dbReference type="SAM" id="Phobius"/>
    </source>
</evidence>
<name>A0A0N4ZR67_PARTI</name>
<accession>A0A0N4ZR67</accession>
<evidence type="ECO:0000313" key="3">
    <source>
        <dbReference type="Proteomes" id="UP000038045"/>
    </source>
</evidence>
<feature type="transmembrane region" description="Helical" evidence="2">
    <location>
        <begin position="149"/>
        <end position="169"/>
    </location>
</feature>
<feature type="region of interest" description="Disordered" evidence="1">
    <location>
        <begin position="225"/>
        <end position="245"/>
    </location>
</feature>
<proteinExistence type="predicted"/>
<dbReference type="Proteomes" id="UP000038045">
    <property type="component" value="Unplaced"/>
</dbReference>
<feature type="transmembrane region" description="Helical" evidence="2">
    <location>
        <begin position="113"/>
        <end position="137"/>
    </location>
</feature>
<reference evidence="4" key="1">
    <citation type="submission" date="2017-02" db="UniProtKB">
        <authorList>
            <consortium name="WormBaseParasite"/>
        </authorList>
    </citation>
    <scope>IDENTIFICATION</scope>
</reference>
<dbReference type="WBParaSite" id="PTRK_0001100350.1">
    <property type="protein sequence ID" value="PTRK_0001100350.1"/>
    <property type="gene ID" value="PTRK_0001100350"/>
</dbReference>
<protein>
    <submittedName>
        <fullName evidence="4">Uncharacterized protein</fullName>
    </submittedName>
</protein>
<keyword evidence="3" id="KW-1185">Reference proteome</keyword>
<sequence length="260" mass="29958">MTKKIEDKTLDIVNILVQDKKDYKGTNISNTKKKAVGTLKGTKLPDDLKKKEGIFCNYKTAYGSFSQAKKEILQKVAGISISDTYSSVSVSATSEVLEHPDTSYIATLIFTRMLFCILLYDFIWIGCLIGTYIYSLYMFRRRIRFLPTLSSIFIIALLIIHSVVLFLAFRMRKVAIFKFINDEVEQEINARRKLNLKKELLEFSKINKNINRSSTFNDEKLLDVTQESESVKDLKSESEKNISESERRIDKIDSKMIQKA</sequence>